<evidence type="ECO:0000259" key="1">
    <source>
        <dbReference type="Pfam" id="PF21517"/>
    </source>
</evidence>
<dbReference type="Proteomes" id="UP000095283">
    <property type="component" value="Unplaced"/>
</dbReference>
<organism evidence="2 3">
    <name type="scientific">Heterorhabditis bacteriophora</name>
    <name type="common">Entomopathogenic nematode worm</name>
    <dbReference type="NCBI Taxonomy" id="37862"/>
    <lineage>
        <taxon>Eukaryota</taxon>
        <taxon>Metazoa</taxon>
        <taxon>Ecdysozoa</taxon>
        <taxon>Nematoda</taxon>
        <taxon>Chromadorea</taxon>
        <taxon>Rhabditida</taxon>
        <taxon>Rhabditina</taxon>
        <taxon>Rhabditomorpha</taxon>
        <taxon>Strongyloidea</taxon>
        <taxon>Heterorhabditidae</taxon>
        <taxon>Heterorhabditis</taxon>
    </lineage>
</organism>
<name>A0A1I7WF70_HETBA</name>
<dbReference type="InterPro" id="IPR036388">
    <property type="entry name" value="WH-like_DNA-bd_sf"/>
</dbReference>
<dbReference type="InterPro" id="IPR048703">
    <property type="entry name" value="Tnp_Tc3-like_HTH"/>
</dbReference>
<keyword evidence="2" id="KW-1185">Reference proteome</keyword>
<dbReference type="AlphaFoldDB" id="A0A1I7WF70"/>
<evidence type="ECO:0000313" key="3">
    <source>
        <dbReference type="WBParaSite" id="Hba_03615"/>
    </source>
</evidence>
<accession>A0A1I7WF70</accession>
<proteinExistence type="predicted"/>
<protein>
    <submittedName>
        <fullName evidence="3">HTH_Tnp_Tc3_1 domain-containing protein</fullName>
    </submittedName>
</protein>
<dbReference type="Pfam" id="PF21517">
    <property type="entry name" value="HTH_Tnp_Tc3_2_like"/>
    <property type="match status" value="1"/>
</dbReference>
<sequence>MKQIADVVKRSRKAVSNFLEILRTASYSTTSINEIGRTCGIYASETTVWRMPDKCPQLTQEHNDERLCWARIFMRCD</sequence>
<feature type="domain" description="Transposable element Tc3 transposase-like DNA-binding HTH" evidence="1">
    <location>
        <begin position="20"/>
        <end position="51"/>
    </location>
</feature>
<dbReference type="Gene3D" id="1.10.10.10">
    <property type="entry name" value="Winged helix-like DNA-binding domain superfamily/Winged helix DNA-binding domain"/>
    <property type="match status" value="1"/>
</dbReference>
<reference evidence="3" key="1">
    <citation type="submission" date="2016-11" db="UniProtKB">
        <authorList>
            <consortium name="WormBaseParasite"/>
        </authorList>
    </citation>
    <scope>IDENTIFICATION</scope>
</reference>
<dbReference type="WBParaSite" id="Hba_03615">
    <property type="protein sequence ID" value="Hba_03615"/>
    <property type="gene ID" value="Hba_03615"/>
</dbReference>
<evidence type="ECO:0000313" key="2">
    <source>
        <dbReference type="Proteomes" id="UP000095283"/>
    </source>
</evidence>